<accession>A0A9W7D152</accession>
<keyword evidence="2" id="KW-1185">Reference proteome</keyword>
<name>A0A9W7D152_9STRA</name>
<evidence type="ECO:0000313" key="1">
    <source>
        <dbReference type="EMBL" id="GMF48898.1"/>
    </source>
</evidence>
<sequence>MPGTVSLEIDHPSDAHPIVMANAAQKVEDILHEAPASSTNVGDGDDDEAIPEVAAGANDAEATRIAVEALIQSALDDGFPADKGEHLRTIVYAYDVWRLVLGNDPPAYVEPMRFRMKTGCRPYKAKARKYAPEYQAFLE</sequence>
<protein>
    <submittedName>
        <fullName evidence="1">Unnamed protein product</fullName>
    </submittedName>
</protein>
<proteinExistence type="predicted"/>
<dbReference type="OrthoDB" id="122630at2759"/>
<organism evidence="1 2">
    <name type="scientific">Phytophthora fragariaefolia</name>
    <dbReference type="NCBI Taxonomy" id="1490495"/>
    <lineage>
        <taxon>Eukaryota</taxon>
        <taxon>Sar</taxon>
        <taxon>Stramenopiles</taxon>
        <taxon>Oomycota</taxon>
        <taxon>Peronosporomycetes</taxon>
        <taxon>Peronosporales</taxon>
        <taxon>Peronosporaceae</taxon>
        <taxon>Phytophthora</taxon>
    </lineage>
</organism>
<reference evidence="1" key="1">
    <citation type="submission" date="2023-04" db="EMBL/GenBank/DDBJ databases">
        <title>Phytophthora fragariaefolia NBRC 109709.</title>
        <authorList>
            <person name="Ichikawa N."/>
            <person name="Sato H."/>
            <person name="Tonouchi N."/>
        </authorList>
    </citation>
    <scope>NUCLEOTIDE SEQUENCE</scope>
    <source>
        <strain evidence="1">NBRC 109709</strain>
    </source>
</reference>
<comment type="caution">
    <text evidence="1">The sequence shown here is derived from an EMBL/GenBank/DDBJ whole genome shotgun (WGS) entry which is preliminary data.</text>
</comment>
<dbReference type="EMBL" id="BSXT01002424">
    <property type="protein sequence ID" value="GMF48898.1"/>
    <property type="molecule type" value="Genomic_DNA"/>
</dbReference>
<evidence type="ECO:0000313" key="2">
    <source>
        <dbReference type="Proteomes" id="UP001165121"/>
    </source>
</evidence>
<dbReference type="AlphaFoldDB" id="A0A9W7D152"/>
<dbReference type="Proteomes" id="UP001165121">
    <property type="component" value="Unassembled WGS sequence"/>
</dbReference>
<gene>
    <name evidence="1" type="ORF">Pfra01_001910100</name>
</gene>